<comment type="caution">
    <text evidence="2">The sequence shown here is derived from an EMBL/GenBank/DDBJ whole genome shotgun (WGS) entry which is preliminary data.</text>
</comment>
<proteinExistence type="predicted"/>
<dbReference type="InterPro" id="IPR004330">
    <property type="entry name" value="FAR1_DNA_bnd_dom"/>
</dbReference>
<evidence type="ECO:0000259" key="1">
    <source>
        <dbReference type="Pfam" id="PF03101"/>
    </source>
</evidence>
<feature type="domain" description="FAR1" evidence="1">
    <location>
        <begin position="37"/>
        <end position="107"/>
    </location>
</feature>
<dbReference type="EMBL" id="CM029054">
    <property type="protein sequence ID" value="KAG2540816.1"/>
    <property type="molecule type" value="Genomic_DNA"/>
</dbReference>
<evidence type="ECO:0000313" key="2">
    <source>
        <dbReference type="EMBL" id="KAG2540816.1"/>
    </source>
</evidence>
<dbReference type="PANTHER" id="PTHR46328:SF34">
    <property type="entry name" value="PROTEIN FAR1-RELATED SEQUENCE 5-LIKE"/>
    <property type="match status" value="1"/>
</dbReference>
<dbReference type="PANTHER" id="PTHR46328">
    <property type="entry name" value="FAR-RED IMPAIRED RESPONSIVE (FAR1) FAMILY PROTEIN-RELATED"/>
    <property type="match status" value="1"/>
</dbReference>
<keyword evidence="3" id="KW-1185">Reference proteome</keyword>
<gene>
    <name evidence="2" type="ORF">PVAP13_9NG583700</name>
</gene>
<accession>A0A8T0N1A1</accession>
<protein>
    <recommendedName>
        <fullName evidence="1">FAR1 domain-containing protein</fullName>
    </recommendedName>
</protein>
<dbReference type="Proteomes" id="UP000823388">
    <property type="component" value="Chromosome 9N"/>
</dbReference>
<dbReference type="AlphaFoldDB" id="A0A8T0N1A1"/>
<reference evidence="2" key="1">
    <citation type="submission" date="2020-05" db="EMBL/GenBank/DDBJ databases">
        <title>WGS assembly of Panicum virgatum.</title>
        <authorList>
            <person name="Lovell J.T."/>
            <person name="Jenkins J."/>
            <person name="Shu S."/>
            <person name="Juenger T.E."/>
            <person name="Schmutz J."/>
        </authorList>
    </citation>
    <scope>NUCLEOTIDE SEQUENCE</scope>
    <source>
        <strain evidence="2">AP13</strain>
    </source>
</reference>
<organism evidence="2 3">
    <name type="scientific">Panicum virgatum</name>
    <name type="common">Blackwell switchgrass</name>
    <dbReference type="NCBI Taxonomy" id="38727"/>
    <lineage>
        <taxon>Eukaryota</taxon>
        <taxon>Viridiplantae</taxon>
        <taxon>Streptophyta</taxon>
        <taxon>Embryophyta</taxon>
        <taxon>Tracheophyta</taxon>
        <taxon>Spermatophyta</taxon>
        <taxon>Magnoliopsida</taxon>
        <taxon>Liliopsida</taxon>
        <taxon>Poales</taxon>
        <taxon>Poaceae</taxon>
        <taxon>PACMAD clade</taxon>
        <taxon>Panicoideae</taxon>
        <taxon>Panicodae</taxon>
        <taxon>Paniceae</taxon>
        <taxon>Panicinae</taxon>
        <taxon>Panicum</taxon>
        <taxon>Panicum sect. Hiantes</taxon>
    </lineage>
</organism>
<sequence>MEEEGNKADNESNAAILPDFIPQVGMEFGSSDEAWAFWLRYGGHRGFEVRKRYTNKRESDGKITSCKFVCANEGHRVADKRDHLTKCPRAETRTDCQVHMNLKLDRKKEIFKYLMCFWNTITNYTFLKSYT</sequence>
<evidence type="ECO:0000313" key="3">
    <source>
        <dbReference type="Proteomes" id="UP000823388"/>
    </source>
</evidence>
<dbReference type="Pfam" id="PF03101">
    <property type="entry name" value="FAR1"/>
    <property type="match status" value="1"/>
</dbReference>
<name>A0A8T0N1A1_PANVG</name>